<keyword evidence="2" id="KW-1185">Reference proteome</keyword>
<dbReference type="InterPro" id="IPR024345">
    <property type="entry name" value="DNA_matur_Phage_T7-like"/>
</dbReference>
<dbReference type="Pfam" id="PF11123">
    <property type="entry name" value="DNA_Packaging_2"/>
    <property type="match status" value="1"/>
</dbReference>
<protein>
    <submittedName>
        <fullName evidence="1">Uncharacterized protein</fullName>
    </submittedName>
</protein>
<dbReference type="EMBL" id="AP013547">
    <property type="protein sequence ID" value="BAQ94408.1"/>
    <property type="molecule type" value="Genomic_DNA"/>
</dbReference>
<evidence type="ECO:0000313" key="2">
    <source>
        <dbReference type="Proteomes" id="UP000505271"/>
    </source>
</evidence>
<dbReference type="RefSeq" id="YP_009777905.1">
    <property type="nucleotide sequence ID" value="NC_047706.1"/>
</dbReference>
<reference evidence="1 2" key="1">
    <citation type="journal article" date="2013" name="PLoS Genet.">
        <title>Expanding the Marine Virosphere Using Metagenomics.</title>
        <authorList>
            <person name="Mizuno C.M."/>
            <person name="Rodriguez-Valera F."/>
            <person name="Kimes N.E."/>
            <person name="Ghai R."/>
        </authorList>
    </citation>
    <scope>NUCLEOTIDE SEQUENCE [LARGE SCALE GENOMIC DNA]</scope>
    <source>
        <strain evidence="1">UvMED-CGR-U-MedDCM-OCT-S31-C1</strain>
    </source>
</reference>
<organism evidence="1 2">
    <name type="scientific">uncultured phage_MedDCM-OCT-S31-C1</name>
    <dbReference type="NCBI Taxonomy" id="2740800"/>
    <lineage>
        <taxon>Viruses</taxon>
        <taxon>Duplodnaviria</taxon>
        <taxon>Heunggongvirae</taxon>
        <taxon>Uroviricota</taxon>
        <taxon>Caudoviricetes</taxon>
        <taxon>Autographivirales</taxon>
        <taxon>Nohivirus</taxon>
        <taxon>Nohivirus S31C1</taxon>
    </lineage>
</organism>
<dbReference type="Proteomes" id="UP000505271">
    <property type="component" value="Segment"/>
</dbReference>
<evidence type="ECO:0000313" key="1">
    <source>
        <dbReference type="EMBL" id="BAQ94408.1"/>
    </source>
</evidence>
<sequence>MRLTRLMSNSLDKLSQIHDLVIEQVLEDLQNGDRKARSEAMLLLKQNNIQATAGGDTMLSKLANKLDFSGMADRVVEFKKPPVLTPPPTAA</sequence>
<dbReference type="KEGG" id="vg:55412071"/>
<proteinExistence type="predicted"/>
<name>A0A6S4PEB6_9CAUD</name>
<dbReference type="GeneID" id="55412071"/>
<accession>A0A6S4PEB6</accession>